<gene>
    <name evidence="1" type="ORF">METZ01_LOCUS198356</name>
</gene>
<organism evidence="1">
    <name type="scientific">marine metagenome</name>
    <dbReference type="NCBI Taxonomy" id="408172"/>
    <lineage>
        <taxon>unclassified sequences</taxon>
        <taxon>metagenomes</taxon>
        <taxon>ecological metagenomes</taxon>
    </lineage>
</organism>
<accession>A0A382E591</accession>
<reference evidence="1" key="1">
    <citation type="submission" date="2018-05" db="EMBL/GenBank/DDBJ databases">
        <authorList>
            <person name="Lanie J.A."/>
            <person name="Ng W.-L."/>
            <person name="Kazmierczak K.M."/>
            <person name="Andrzejewski T.M."/>
            <person name="Davidsen T.M."/>
            <person name="Wayne K.J."/>
            <person name="Tettelin H."/>
            <person name="Glass J.I."/>
            <person name="Rusch D."/>
            <person name="Podicherti R."/>
            <person name="Tsui H.-C.T."/>
            <person name="Winkler M.E."/>
        </authorList>
    </citation>
    <scope>NUCLEOTIDE SEQUENCE</scope>
</reference>
<evidence type="ECO:0000313" key="1">
    <source>
        <dbReference type="EMBL" id="SVB45502.1"/>
    </source>
</evidence>
<feature type="non-terminal residue" evidence="1">
    <location>
        <position position="43"/>
    </location>
</feature>
<dbReference type="AlphaFoldDB" id="A0A382E591"/>
<name>A0A382E591_9ZZZZ</name>
<sequence>MSVVSSVLWQFAAAWEIIVRFGIRGYISSLIAQFRNGLVQIGE</sequence>
<dbReference type="EMBL" id="UINC01042623">
    <property type="protein sequence ID" value="SVB45502.1"/>
    <property type="molecule type" value="Genomic_DNA"/>
</dbReference>
<proteinExistence type="predicted"/>
<protein>
    <submittedName>
        <fullName evidence="1">Uncharacterized protein</fullName>
    </submittedName>
</protein>